<keyword evidence="5" id="KW-1185">Reference proteome</keyword>
<evidence type="ECO:0000313" key="5">
    <source>
        <dbReference type="Proteomes" id="UP001217918"/>
    </source>
</evidence>
<dbReference type="EMBL" id="JAQQPM010000009">
    <property type="protein sequence ID" value="KAK2074972.1"/>
    <property type="molecule type" value="Genomic_DNA"/>
</dbReference>
<evidence type="ECO:0000256" key="2">
    <source>
        <dbReference type="SAM" id="MobiDB-lite"/>
    </source>
</evidence>
<organism evidence="4 5">
    <name type="scientific">Phyllachora maydis</name>
    <dbReference type="NCBI Taxonomy" id="1825666"/>
    <lineage>
        <taxon>Eukaryota</taxon>
        <taxon>Fungi</taxon>
        <taxon>Dikarya</taxon>
        <taxon>Ascomycota</taxon>
        <taxon>Pezizomycotina</taxon>
        <taxon>Sordariomycetes</taxon>
        <taxon>Sordariomycetidae</taxon>
        <taxon>Phyllachorales</taxon>
        <taxon>Phyllachoraceae</taxon>
        <taxon>Phyllachora</taxon>
    </lineage>
</organism>
<comment type="caution">
    <text evidence="4">The sequence shown here is derived from an EMBL/GenBank/DDBJ whole genome shotgun (WGS) entry which is preliminary data.</text>
</comment>
<feature type="region of interest" description="Disordered" evidence="2">
    <location>
        <begin position="102"/>
        <end position="121"/>
    </location>
</feature>
<dbReference type="GO" id="GO:0019748">
    <property type="term" value="P:secondary metabolic process"/>
    <property type="evidence" value="ECO:0007669"/>
    <property type="project" value="TreeGrafter"/>
</dbReference>
<dbReference type="AlphaFoldDB" id="A0AAD9MFX1"/>
<dbReference type="GO" id="GO:0005737">
    <property type="term" value="C:cytoplasm"/>
    <property type="evidence" value="ECO:0007669"/>
    <property type="project" value="TreeGrafter"/>
</dbReference>
<dbReference type="Pfam" id="PF03959">
    <property type="entry name" value="FSH1"/>
    <property type="match status" value="1"/>
</dbReference>
<name>A0AAD9MFX1_9PEZI</name>
<dbReference type="InterPro" id="IPR005645">
    <property type="entry name" value="FSH-like_dom"/>
</dbReference>
<feature type="region of interest" description="Disordered" evidence="2">
    <location>
        <begin position="263"/>
        <end position="285"/>
    </location>
</feature>
<sequence length="285" mass="30240">MLHGFTQSGPLFRLKTRALEKLLAKALAPAGLRPVLFYPTAPLRLSARDVPGWDPAPSAGGADEPPEAYAWFHHDRAADTYRHLDAGVRALAAAMRDATRGIGHGATATHGTQQQQGEGEGCAPVDGVIGFSMGGCMAGMLAAALEPHRAIPAPPSSSSSSSADWAALRAANAHRPLAFAVEYSGFAARPADLQWLYAPRLATPTLHYVGALDTVVEEARTRALAERCEGAVVVVHPGGHHVPVAREWVLPLAGFVKKCVEEREAEGEKERERERVEGDHGGGMC</sequence>
<gene>
    <name evidence="4" type="ORF">P8C59_009138</name>
</gene>
<dbReference type="GO" id="GO:0005634">
    <property type="term" value="C:nucleus"/>
    <property type="evidence" value="ECO:0007669"/>
    <property type="project" value="TreeGrafter"/>
</dbReference>
<dbReference type="InterPro" id="IPR029058">
    <property type="entry name" value="AB_hydrolase_fold"/>
</dbReference>
<dbReference type="InterPro" id="IPR050593">
    <property type="entry name" value="LovG"/>
</dbReference>
<reference evidence="4" key="1">
    <citation type="journal article" date="2023" name="Mol. Plant Microbe Interact.">
        <title>Elucidating the Obligate Nature and Biological Capacity of an Invasive Fungal Corn Pathogen.</title>
        <authorList>
            <person name="MacCready J.S."/>
            <person name="Roggenkamp E.M."/>
            <person name="Gdanetz K."/>
            <person name="Chilvers M.I."/>
        </authorList>
    </citation>
    <scope>NUCLEOTIDE SEQUENCE</scope>
    <source>
        <strain evidence="4">PM02</strain>
    </source>
</reference>
<feature type="compositionally biased region" description="Low complexity" evidence="2">
    <location>
        <begin position="105"/>
        <end position="117"/>
    </location>
</feature>
<feature type="domain" description="Serine hydrolase" evidence="3">
    <location>
        <begin position="1"/>
        <end position="249"/>
    </location>
</feature>
<proteinExistence type="predicted"/>
<accession>A0AAD9MFX1</accession>
<dbReference type="Gene3D" id="3.40.50.1820">
    <property type="entry name" value="alpha/beta hydrolase"/>
    <property type="match status" value="1"/>
</dbReference>
<evidence type="ECO:0000313" key="4">
    <source>
        <dbReference type="EMBL" id="KAK2074972.1"/>
    </source>
</evidence>
<evidence type="ECO:0000259" key="3">
    <source>
        <dbReference type="Pfam" id="PF03959"/>
    </source>
</evidence>
<protein>
    <recommendedName>
        <fullName evidence="3">Serine hydrolase domain-containing protein</fullName>
    </recommendedName>
</protein>
<dbReference type="PANTHER" id="PTHR48070:SF6">
    <property type="entry name" value="ESTERASE OVCA2"/>
    <property type="match status" value="1"/>
</dbReference>
<dbReference type="SUPFAM" id="SSF53474">
    <property type="entry name" value="alpha/beta-Hydrolases"/>
    <property type="match status" value="1"/>
</dbReference>
<dbReference type="PANTHER" id="PTHR48070">
    <property type="entry name" value="ESTERASE OVCA2"/>
    <property type="match status" value="1"/>
</dbReference>
<evidence type="ECO:0000256" key="1">
    <source>
        <dbReference type="ARBA" id="ARBA00022801"/>
    </source>
</evidence>
<dbReference type="Proteomes" id="UP001217918">
    <property type="component" value="Unassembled WGS sequence"/>
</dbReference>
<keyword evidence="1" id="KW-0378">Hydrolase</keyword>
<dbReference type="GO" id="GO:0016787">
    <property type="term" value="F:hydrolase activity"/>
    <property type="evidence" value="ECO:0007669"/>
    <property type="project" value="UniProtKB-KW"/>
</dbReference>